<feature type="transmembrane region" description="Helical" evidence="9">
    <location>
        <begin position="354"/>
        <end position="378"/>
    </location>
</feature>
<evidence type="ECO:0000256" key="5">
    <source>
        <dbReference type="ARBA" id="ARBA00023136"/>
    </source>
</evidence>
<protein>
    <recommendedName>
        <fullName evidence="10">G-protein coupled receptors family 1 profile domain-containing protein</fullName>
    </recommendedName>
</protein>
<feature type="transmembrane region" description="Helical" evidence="9">
    <location>
        <begin position="100"/>
        <end position="121"/>
    </location>
</feature>
<evidence type="ECO:0000256" key="8">
    <source>
        <dbReference type="RuleBase" id="RU000688"/>
    </source>
</evidence>
<keyword evidence="12" id="KW-1185">Reference proteome</keyword>
<feature type="transmembrane region" description="Helical" evidence="9">
    <location>
        <begin position="27"/>
        <end position="49"/>
    </location>
</feature>
<dbReference type="PRINTS" id="PR00237">
    <property type="entry name" value="GPCRRHODOPSN"/>
</dbReference>
<evidence type="ECO:0000256" key="7">
    <source>
        <dbReference type="ARBA" id="ARBA00023224"/>
    </source>
</evidence>
<keyword evidence="4 8" id="KW-0297">G-protein coupled receptor</keyword>
<keyword evidence="3 9" id="KW-1133">Transmembrane helix</keyword>
<dbReference type="Pfam" id="PF00001">
    <property type="entry name" value="7tm_1"/>
    <property type="match status" value="1"/>
</dbReference>
<evidence type="ECO:0000256" key="1">
    <source>
        <dbReference type="ARBA" id="ARBA00004141"/>
    </source>
</evidence>
<dbReference type="GO" id="GO:0005886">
    <property type="term" value="C:plasma membrane"/>
    <property type="evidence" value="ECO:0007669"/>
    <property type="project" value="TreeGrafter"/>
</dbReference>
<proteinExistence type="inferred from homology"/>
<dbReference type="PROSITE" id="PS50262">
    <property type="entry name" value="G_PROTEIN_RECEP_F1_2"/>
    <property type="match status" value="1"/>
</dbReference>
<dbReference type="Gene3D" id="1.20.1070.10">
    <property type="entry name" value="Rhodopsin 7-helix transmembrane proteins"/>
    <property type="match status" value="1"/>
</dbReference>
<dbReference type="CDD" id="cd00637">
    <property type="entry name" value="7tm_classA_rhodopsin-like"/>
    <property type="match status" value="1"/>
</dbReference>
<dbReference type="GO" id="GO:0004930">
    <property type="term" value="F:G protein-coupled receptor activity"/>
    <property type="evidence" value="ECO:0007669"/>
    <property type="project" value="UniProtKB-KW"/>
</dbReference>
<keyword evidence="5 9" id="KW-0472">Membrane</keyword>
<evidence type="ECO:0000256" key="9">
    <source>
        <dbReference type="SAM" id="Phobius"/>
    </source>
</evidence>
<evidence type="ECO:0000259" key="10">
    <source>
        <dbReference type="PROSITE" id="PS50262"/>
    </source>
</evidence>
<evidence type="ECO:0000256" key="4">
    <source>
        <dbReference type="ARBA" id="ARBA00023040"/>
    </source>
</evidence>
<dbReference type="SUPFAM" id="SSF81321">
    <property type="entry name" value="Family A G protein-coupled receptor-like"/>
    <property type="match status" value="1"/>
</dbReference>
<evidence type="ECO:0000256" key="6">
    <source>
        <dbReference type="ARBA" id="ARBA00023170"/>
    </source>
</evidence>
<dbReference type="Proteomes" id="UP000596742">
    <property type="component" value="Unassembled WGS sequence"/>
</dbReference>
<feature type="transmembrane region" description="Helical" evidence="9">
    <location>
        <begin position="61"/>
        <end position="80"/>
    </location>
</feature>
<keyword evidence="7 8" id="KW-0807">Transducer</keyword>
<dbReference type="InterPro" id="IPR000276">
    <property type="entry name" value="GPCR_Rhodpsn"/>
</dbReference>
<comment type="similarity">
    <text evidence="8">Belongs to the G-protein coupled receptor 1 family.</text>
</comment>
<evidence type="ECO:0000256" key="2">
    <source>
        <dbReference type="ARBA" id="ARBA00022692"/>
    </source>
</evidence>
<keyword evidence="6 8" id="KW-0675">Receptor</keyword>
<dbReference type="EMBL" id="UYJE01000269">
    <property type="protein sequence ID" value="VDH91866.1"/>
    <property type="molecule type" value="Genomic_DNA"/>
</dbReference>
<feature type="domain" description="G-protein coupled receptors family 1 profile" evidence="10">
    <location>
        <begin position="41"/>
        <end position="418"/>
    </location>
</feature>
<dbReference type="PANTHER" id="PTHR24243:SF224">
    <property type="entry name" value="G-PROTEIN COUPLED RECEPTOR 19-RELATED"/>
    <property type="match status" value="1"/>
</dbReference>
<name>A0A8B6BLB1_MYTGA</name>
<evidence type="ECO:0000256" key="3">
    <source>
        <dbReference type="ARBA" id="ARBA00022989"/>
    </source>
</evidence>
<feature type="transmembrane region" description="Helical" evidence="9">
    <location>
        <begin position="142"/>
        <end position="160"/>
    </location>
</feature>
<evidence type="ECO:0000313" key="12">
    <source>
        <dbReference type="Proteomes" id="UP000596742"/>
    </source>
</evidence>
<organism evidence="11 12">
    <name type="scientific">Mytilus galloprovincialis</name>
    <name type="common">Mediterranean mussel</name>
    <dbReference type="NCBI Taxonomy" id="29158"/>
    <lineage>
        <taxon>Eukaryota</taxon>
        <taxon>Metazoa</taxon>
        <taxon>Spiralia</taxon>
        <taxon>Lophotrochozoa</taxon>
        <taxon>Mollusca</taxon>
        <taxon>Bivalvia</taxon>
        <taxon>Autobranchia</taxon>
        <taxon>Pteriomorphia</taxon>
        <taxon>Mytilida</taxon>
        <taxon>Mytiloidea</taxon>
        <taxon>Mytilidae</taxon>
        <taxon>Mytilinae</taxon>
        <taxon>Mytilus</taxon>
    </lineage>
</organism>
<reference evidence="11" key="1">
    <citation type="submission" date="2018-11" db="EMBL/GenBank/DDBJ databases">
        <authorList>
            <person name="Alioto T."/>
            <person name="Alioto T."/>
        </authorList>
    </citation>
    <scope>NUCLEOTIDE SEQUENCE</scope>
</reference>
<dbReference type="OrthoDB" id="6121662at2759"/>
<dbReference type="AlphaFoldDB" id="A0A8B6BLB1"/>
<dbReference type="PROSITE" id="PS00237">
    <property type="entry name" value="G_PROTEIN_RECEP_F1_1"/>
    <property type="match status" value="1"/>
</dbReference>
<accession>A0A8B6BLB1</accession>
<gene>
    <name evidence="11" type="ORF">MGAL_10B001842</name>
</gene>
<evidence type="ECO:0000313" key="11">
    <source>
        <dbReference type="EMBL" id="VDH91866.1"/>
    </source>
</evidence>
<comment type="caution">
    <text evidence="11">The sequence shown here is derived from an EMBL/GenBank/DDBJ whole genome shotgun (WGS) entry which is preliminary data.</text>
</comment>
<dbReference type="InterPro" id="IPR017452">
    <property type="entry name" value="GPCR_Rhodpsn_7TM"/>
</dbReference>
<feature type="transmembrane region" description="Helical" evidence="9">
    <location>
        <begin position="192"/>
        <end position="212"/>
    </location>
</feature>
<comment type="subcellular location">
    <subcellularLocation>
        <location evidence="1">Membrane</location>
        <topology evidence="1">Multi-pass membrane protein</topology>
    </subcellularLocation>
</comment>
<sequence length="438" mass="49572">MTNTTSSQLLDILIEIEEDETGKRVPVAVFVAILSLVGIIGNIHILVIFSRNSKQQNTYHVFVSALAVSDLVVCSTYLPVEIVMVMNPFSFDYDFICRLSLVNCYTWGCLTVLLILSIAIERYRHICFPMKYQISCYDARKLCILFFVLAAINAAPMGYISGTNSFHLSNATEGFECFINDSLENSMLPGSYFVFVLAEGVLVGFAIIFLYIPVRSTIILSNNIRKQMMNINIYKKSSNEEITCINTGLRSMLKLSENACENNRHTFHLTEDSTHNSVSKCYTKKHGSFDESVKSDDLRNTAILSPSRFLSNFNGLLIVASSVAGKESSIPQNTSRSCNNIISIKKKNEISINVTRVTTGLIVISIIFFVTLIPFMVLALIRMTDQEGFGEMSPTEEYIFLFVYELGYLNHIVNSFIYFYNDSRFRKELKSLYSFQKR</sequence>
<keyword evidence="2 8" id="KW-0812">Transmembrane</keyword>
<feature type="transmembrane region" description="Helical" evidence="9">
    <location>
        <begin position="398"/>
        <end position="420"/>
    </location>
</feature>
<dbReference type="PANTHER" id="PTHR24243">
    <property type="entry name" value="G-PROTEIN COUPLED RECEPTOR"/>
    <property type="match status" value="1"/>
</dbReference>